<sequence length="101" mass="11681">MSQYPAAIEPVEGKMPWKLIALFLNSMLPSNDEVIQFMGSEDFPRLGKGDPHPLPNDFAQRGLLWVEKYSTGDWFTAPQLDDDERYSEVRSPMNERDIRCF</sequence>
<gene>
    <name evidence="1" type="ORF">CLIM01_14122</name>
</gene>
<proteinExistence type="predicted"/>
<comment type="caution">
    <text evidence="1">The sequence shown here is derived from an EMBL/GenBank/DDBJ whole genome shotgun (WGS) entry which is preliminary data.</text>
</comment>
<dbReference type="Proteomes" id="UP001169217">
    <property type="component" value="Unassembled WGS sequence"/>
</dbReference>
<dbReference type="EMBL" id="JARUPT010000830">
    <property type="protein sequence ID" value="KAK0368522.1"/>
    <property type="molecule type" value="Genomic_DNA"/>
</dbReference>
<organism evidence="1 2">
    <name type="scientific">Colletotrichum limetticola</name>
    <dbReference type="NCBI Taxonomy" id="1209924"/>
    <lineage>
        <taxon>Eukaryota</taxon>
        <taxon>Fungi</taxon>
        <taxon>Dikarya</taxon>
        <taxon>Ascomycota</taxon>
        <taxon>Pezizomycotina</taxon>
        <taxon>Sordariomycetes</taxon>
        <taxon>Hypocreomycetidae</taxon>
        <taxon>Glomerellales</taxon>
        <taxon>Glomerellaceae</taxon>
        <taxon>Colletotrichum</taxon>
        <taxon>Colletotrichum acutatum species complex</taxon>
    </lineage>
</organism>
<accession>A0ABQ9P8W5</accession>
<evidence type="ECO:0000313" key="2">
    <source>
        <dbReference type="Proteomes" id="UP001169217"/>
    </source>
</evidence>
<name>A0ABQ9P8W5_9PEZI</name>
<evidence type="ECO:0000313" key="1">
    <source>
        <dbReference type="EMBL" id="KAK0368522.1"/>
    </source>
</evidence>
<protein>
    <submittedName>
        <fullName evidence="1">Uncharacterized protein</fullName>
    </submittedName>
</protein>
<keyword evidence="2" id="KW-1185">Reference proteome</keyword>
<reference evidence="1" key="1">
    <citation type="submission" date="2023-04" db="EMBL/GenBank/DDBJ databases">
        <title>Colletotrichum limetticola genome sequence.</title>
        <authorList>
            <person name="Baroncelli R."/>
        </authorList>
    </citation>
    <scope>NUCLEOTIDE SEQUENCE</scope>
    <source>
        <strain evidence="1">KLA-Anderson</strain>
    </source>
</reference>